<feature type="transmembrane region" description="Helical" evidence="8">
    <location>
        <begin position="468"/>
        <end position="484"/>
    </location>
</feature>
<name>A0A2S5SSD7_9BURK</name>
<evidence type="ECO:0000256" key="2">
    <source>
        <dbReference type="ARBA" id="ARBA00022448"/>
    </source>
</evidence>
<dbReference type="InterPro" id="IPR006037">
    <property type="entry name" value="RCK_C"/>
</dbReference>
<evidence type="ECO:0000256" key="8">
    <source>
        <dbReference type="SAM" id="Phobius"/>
    </source>
</evidence>
<proteinExistence type="predicted"/>
<evidence type="ECO:0000313" key="10">
    <source>
        <dbReference type="EMBL" id="PPE65604.1"/>
    </source>
</evidence>
<keyword evidence="4" id="KW-0677">Repeat</keyword>
<dbReference type="GO" id="GO:0006813">
    <property type="term" value="P:potassium ion transport"/>
    <property type="evidence" value="ECO:0007669"/>
    <property type="project" value="InterPro"/>
</dbReference>
<feature type="transmembrane region" description="Helical" evidence="8">
    <location>
        <begin position="575"/>
        <end position="594"/>
    </location>
</feature>
<evidence type="ECO:0000256" key="7">
    <source>
        <dbReference type="SAM" id="MobiDB-lite"/>
    </source>
</evidence>
<dbReference type="PANTHER" id="PTHR43652">
    <property type="entry name" value="BASIC AMINO ACID ANTIPORTER YFCC-RELATED"/>
    <property type="match status" value="1"/>
</dbReference>
<evidence type="ECO:0000256" key="4">
    <source>
        <dbReference type="ARBA" id="ARBA00022737"/>
    </source>
</evidence>
<dbReference type="Gene3D" id="3.30.70.1450">
    <property type="entry name" value="Regulator of K+ conductance, C-terminal domain"/>
    <property type="match status" value="2"/>
</dbReference>
<dbReference type="SUPFAM" id="SSF116726">
    <property type="entry name" value="TrkA C-terminal domain-like"/>
    <property type="match status" value="2"/>
</dbReference>
<feature type="transmembrane region" description="Helical" evidence="8">
    <location>
        <begin position="128"/>
        <end position="158"/>
    </location>
</feature>
<feature type="transmembrane region" description="Helical" evidence="8">
    <location>
        <begin position="496"/>
        <end position="519"/>
    </location>
</feature>
<feature type="transmembrane region" description="Helical" evidence="8">
    <location>
        <begin position="52"/>
        <end position="72"/>
    </location>
</feature>
<dbReference type="EMBL" id="PSNX01000012">
    <property type="protein sequence ID" value="PPE65604.1"/>
    <property type="molecule type" value="Genomic_DNA"/>
</dbReference>
<feature type="transmembrane region" description="Helical" evidence="8">
    <location>
        <begin position="539"/>
        <end position="563"/>
    </location>
</feature>
<evidence type="ECO:0000256" key="3">
    <source>
        <dbReference type="ARBA" id="ARBA00022692"/>
    </source>
</evidence>
<organism evidence="10 11">
    <name type="scientific">Caldimonas caldifontis</name>
    <dbReference type="NCBI Taxonomy" id="1452508"/>
    <lineage>
        <taxon>Bacteria</taxon>
        <taxon>Pseudomonadati</taxon>
        <taxon>Pseudomonadota</taxon>
        <taxon>Betaproteobacteria</taxon>
        <taxon>Burkholderiales</taxon>
        <taxon>Sphaerotilaceae</taxon>
        <taxon>Caldimonas</taxon>
    </lineage>
</organism>
<feature type="domain" description="RCK C-terminal" evidence="9">
    <location>
        <begin position="339"/>
        <end position="429"/>
    </location>
</feature>
<dbReference type="InterPro" id="IPR036721">
    <property type="entry name" value="RCK_C_sf"/>
</dbReference>
<keyword evidence="6 8" id="KW-0472">Membrane</keyword>
<feature type="domain" description="RCK C-terminal" evidence="9">
    <location>
        <begin position="241"/>
        <end position="325"/>
    </location>
</feature>
<dbReference type="InterPro" id="IPR051679">
    <property type="entry name" value="DASS-Related_Transporters"/>
</dbReference>
<dbReference type="GO" id="GO:0008324">
    <property type="term" value="F:monoatomic cation transmembrane transporter activity"/>
    <property type="evidence" value="ECO:0007669"/>
    <property type="project" value="InterPro"/>
</dbReference>
<feature type="transmembrane region" description="Helical" evidence="8">
    <location>
        <begin position="614"/>
        <end position="632"/>
    </location>
</feature>
<evidence type="ECO:0000259" key="9">
    <source>
        <dbReference type="PROSITE" id="PS51202"/>
    </source>
</evidence>
<keyword evidence="5 8" id="KW-1133">Transmembrane helix</keyword>
<dbReference type="Pfam" id="PF03600">
    <property type="entry name" value="CitMHS"/>
    <property type="match status" value="1"/>
</dbReference>
<dbReference type="Proteomes" id="UP000238605">
    <property type="component" value="Unassembled WGS sequence"/>
</dbReference>
<evidence type="ECO:0000313" key="11">
    <source>
        <dbReference type="Proteomes" id="UP000238605"/>
    </source>
</evidence>
<evidence type="ECO:0000256" key="5">
    <source>
        <dbReference type="ARBA" id="ARBA00022989"/>
    </source>
</evidence>
<comment type="caution">
    <text evidence="10">The sequence shown here is derived from an EMBL/GenBank/DDBJ whole genome shotgun (WGS) entry which is preliminary data.</text>
</comment>
<feature type="transmembrane region" description="Helical" evidence="8">
    <location>
        <begin position="84"/>
        <end position="108"/>
    </location>
</feature>
<sequence>MLQPRVSPQGGARSVMDLMSMLALPGLSGHGVVVLAFTVGVFAVFVLDRWPIASVCLGILALLPAFFLVFPLEVEGAPLAPARFYAGFGHPALVAICALMVLGQGLVVTGALEPVARRLSGLVAQHPFLALAAVLLAAAGASGFVNDTPVVVLLLPLLMAAAQRAKTSAAGLLMPMNYAVLIGGMATTIGTSTNLIVVNLAQQLGMPPVGMLSFYPLVALAAVPGLLYLWLVAPRLLAGVGERTPVDTQDAFDAELHVEEGAWLEGRTLSDAMAATEGRMRVLELRDAQGRVRARLPTAQLRAGDRLVLQDTVDNLKEHERVLKGRLHGLDDDEDSDTDDPQRRPRRATAVVAQMVITPQSPLVGRSVRQLRLADRYRLAVVGLRSGRAAPSVSWSRQEVADRPLSAGDVLLMQGPLAEMQEAQRDGFGLLLDSRHVLPRQDKAWVALSTLAAVVVLAVTKILPIEVAALGGVLVLLASGALGWRDVGASLSMKVVLLVAASLALGDALMVTGATQFLAQQLVALAGALEPRWVLLGLMGLMGLLTNFVSNNAAAAIGTPLGFEMARQLGVPPEPYVLAVLFGCNLCYLTPMAYQTNLLVMNAAGYRFADFVRVGTPLFLIMWFSLSALLVWRHGL</sequence>
<keyword evidence="3 8" id="KW-0812">Transmembrane</keyword>
<dbReference type="OrthoDB" id="9809303at2"/>
<feature type="region of interest" description="Disordered" evidence="7">
    <location>
        <begin position="325"/>
        <end position="347"/>
    </location>
</feature>
<feature type="transmembrane region" description="Helical" evidence="8">
    <location>
        <begin position="21"/>
        <end position="46"/>
    </location>
</feature>
<dbReference type="Pfam" id="PF02080">
    <property type="entry name" value="TrkA_C"/>
    <property type="match status" value="1"/>
</dbReference>
<keyword evidence="2" id="KW-0813">Transport</keyword>
<dbReference type="InterPro" id="IPR004680">
    <property type="entry name" value="Cit_transptr-like_dom"/>
</dbReference>
<gene>
    <name evidence="10" type="ORF">C1704_13300</name>
</gene>
<reference evidence="10 11" key="1">
    <citation type="submission" date="2018-02" db="EMBL/GenBank/DDBJ databases">
        <title>Reclassifiation of [Polyangium] brachysporum DSM 7029 as Guopingzhaonella breviflexa gen. nov., sp. nov., a member of the family Comamonadaceae.</title>
        <authorList>
            <person name="Tang B."/>
        </authorList>
    </citation>
    <scope>NUCLEOTIDE SEQUENCE [LARGE SCALE GENOMIC DNA]</scope>
    <source>
        <strain evidence="10 11">BCRC 80649</strain>
    </source>
</reference>
<feature type="transmembrane region" description="Helical" evidence="8">
    <location>
        <begin position="178"/>
        <end position="201"/>
    </location>
</feature>
<dbReference type="AlphaFoldDB" id="A0A2S5SSD7"/>
<comment type="subcellular location">
    <subcellularLocation>
        <location evidence="1">Membrane</location>
        <topology evidence="1">Multi-pass membrane protein</topology>
    </subcellularLocation>
</comment>
<keyword evidence="11" id="KW-1185">Reference proteome</keyword>
<dbReference type="PROSITE" id="PS51202">
    <property type="entry name" value="RCK_C"/>
    <property type="match status" value="2"/>
</dbReference>
<dbReference type="PANTHER" id="PTHR43652:SF2">
    <property type="entry name" value="BASIC AMINO ACID ANTIPORTER YFCC-RELATED"/>
    <property type="match status" value="1"/>
</dbReference>
<protein>
    <submittedName>
        <fullName evidence="10">SLC13 family permease</fullName>
    </submittedName>
</protein>
<dbReference type="GO" id="GO:0005886">
    <property type="term" value="C:plasma membrane"/>
    <property type="evidence" value="ECO:0007669"/>
    <property type="project" value="TreeGrafter"/>
</dbReference>
<evidence type="ECO:0000256" key="6">
    <source>
        <dbReference type="ARBA" id="ARBA00023136"/>
    </source>
</evidence>
<feature type="transmembrane region" description="Helical" evidence="8">
    <location>
        <begin position="213"/>
        <end position="233"/>
    </location>
</feature>
<accession>A0A2S5SSD7</accession>
<evidence type="ECO:0000256" key="1">
    <source>
        <dbReference type="ARBA" id="ARBA00004141"/>
    </source>
</evidence>